<keyword evidence="7" id="KW-0131">Cell cycle</keyword>
<organism evidence="10 11">
    <name type="scientific">Rhodovastum atsumiense</name>
    <dbReference type="NCBI Taxonomy" id="504468"/>
    <lineage>
        <taxon>Bacteria</taxon>
        <taxon>Pseudomonadati</taxon>
        <taxon>Pseudomonadota</taxon>
        <taxon>Alphaproteobacteria</taxon>
        <taxon>Acetobacterales</taxon>
        <taxon>Acetobacteraceae</taxon>
        <taxon>Rhodovastum</taxon>
    </lineage>
</organism>
<protein>
    <submittedName>
        <fullName evidence="10">Cisplatin damage response ATP-dependent DNA ligase</fullName>
        <ecNumber evidence="10">6.5.1.1</ecNumber>
    </submittedName>
</protein>
<dbReference type="InterPro" id="IPR012340">
    <property type="entry name" value="NA-bd_OB-fold"/>
</dbReference>
<evidence type="ECO:0000256" key="8">
    <source>
        <dbReference type="ARBA" id="ARBA00034003"/>
    </source>
</evidence>
<feature type="domain" description="ATP-dependent DNA ligase family profile" evidence="9">
    <location>
        <begin position="302"/>
        <end position="400"/>
    </location>
</feature>
<dbReference type="NCBIfam" id="TIGR04120">
    <property type="entry name" value="DNA_lig_bact"/>
    <property type="match status" value="1"/>
</dbReference>
<dbReference type="GO" id="GO:0006281">
    <property type="term" value="P:DNA repair"/>
    <property type="evidence" value="ECO:0007669"/>
    <property type="project" value="UniProtKB-KW"/>
</dbReference>
<dbReference type="InterPro" id="IPR012310">
    <property type="entry name" value="DNA_ligase_ATP-dep_cent"/>
</dbReference>
<proteinExistence type="predicted"/>
<evidence type="ECO:0000256" key="6">
    <source>
        <dbReference type="ARBA" id="ARBA00023204"/>
    </source>
</evidence>
<name>A0A5M6IPK7_9PROT</name>
<dbReference type="SUPFAM" id="SSF56091">
    <property type="entry name" value="DNA ligase/mRNA capping enzyme, catalytic domain"/>
    <property type="match status" value="1"/>
</dbReference>
<dbReference type="PROSITE" id="PS50160">
    <property type="entry name" value="DNA_LIGASE_A3"/>
    <property type="match status" value="1"/>
</dbReference>
<sequence>MTPFADLLERLAFTPGQDARIALLRRYFATTPDPDRGFGLAVLGGAPGFTAARPALLRALATARTDPELFAWSHEHVGDLAETVALMWPATAPAGAAAPALAEVVTTLQAASRADLPGIVAGWLDAISDASVRFALLRLVTGGLRTGIPARLARIAVAELAEGRITSDAIDEVWHSLTPPYGTLFAWVEGRGPRPDPGEAPTFHPPMQAPPLHAPDLAGLDPAALRAEWKWDGLRVQLAATPGGRRLFSADAEDISAAFPDILAAMEFQAVLEGELLAVRDGAVAPFAELRPRLNRRTVTARIMRDMPVAVRLYDILFEDGEDLRPLPFDARRARLEKWHGRTRPARMDLSPMIPFTGLAELATLHGGTRDAAIAGLMLRRGDAPYLPGPQPGLCWTWQRDPLTRLAVLMYAQRGQARPGSGYSDCTFGLWRPAATEGEDLVPVGKAEFAGCEQDLAWLDRWIRAHTIARFGPVREVEKALVLEIAFDAAQLSSRHRSGVTLRSPRIVRLRTDTPAALADRLAGLMRLVENHPVADALMA</sequence>
<keyword evidence="6" id="KW-0234">DNA repair</keyword>
<keyword evidence="3" id="KW-0479">Metal-binding</keyword>
<evidence type="ECO:0000256" key="2">
    <source>
        <dbReference type="ARBA" id="ARBA00022618"/>
    </source>
</evidence>
<dbReference type="Proteomes" id="UP000325255">
    <property type="component" value="Unassembled WGS sequence"/>
</dbReference>
<evidence type="ECO:0000313" key="11">
    <source>
        <dbReference type="Proteomes" id="UP000325255"/>
    </source>
</evidence>
<dbReference type="AlphaFoldDB" id="A0A5M6IPK7"/>
<keyword evidence="4" id="KW-0227">DNA damage</keyword>
<evidence type="ECO:0000313" key="10">
    <source>
        <dbReference type="EMBL" id="KAA5610214.1"/>
    </source>
</evidence>
<dbReference type="GO" id="GO:0006310">
    <property type="term" value="P:DNA recombination"/>
    <property type="evidence" value="ECO:0007669"/>
    <property type="project" value="UniProtKB-KW"/>
</dbReference>
<evidence type="ECO:0000256" key="3">
    <source>
        <dbReference type="ARBA" id="ARBA00022723"/>
    </source>
</evidence>
<dbReference type="InterPro" id="IPR050191">
    <property type="entry name" value="ATP-dep_DNA_ligase"/>
</dbReference>
<keyword evidence="5" id="KW-0233">DNA recombination</keyword>
<comment type="catalytic activity">
    <reaction evidence="8">
        <text>ATP + (deoxyribonucleotide)n-3'-hydroxyl + 5'-phospho-(deoxyribonucleotide)m = (deoxyribonucleotide)n+m + AMP + diphosphate.</text>
        <dbReference type="EC" id="6.5.1.1"/>
    </reaction>
</comment>
<keyword evidence="1 10" id="KW-0436">Ligase</keyword>
<dbReference type="SUPFAM" id="SSF50249">
    <property type="entry name" value="Nucleic acid-binding proteins"/>
    <property type="match status" value="1"/>
</dbReference>
<dbReference type="GO" id="GO:0046872">
    <property type="term" value="F:metal ion binding"/>
    <property type="evidence" value="ECO:0007669"/>
    <property type="project" value="UniProtKB-KW"/>
</dbReference>
<dbReference type="GO" id="GO:0003910">
    <property type="term" value="F:DNA ligase (ATP) activity"/>
    <property type="evidence" value="ECO:0007669"/>
    <property type="project" value="UniProtKB-EC"/>
</dbReference>
<dbReference type="GO" id="GO:0005524">
    <property type="term" value="F:ATP binding"/>
    <property type="evidence" value="ECO:0007669"/>
    <property type="project" value="InterPro"/>
</dbReference>
<evidence type="ECO:0000256" key="5">
    <source>
        <dbReference type="ARBA" id="ARBA00023172"/>
    </source>
</evidence>
<evidence type="ECO:0000256" key="1">
    <source>
        <dbReference type="ARBA" id="ARBA00022598"/>
    </source>
</evidence>
<keyword evidence="11" id="KW-1185">Reference proteome</keyword>
<dbReference type="PANTHER" id="PTHR45674">
    <property type="entry name" value="DNA LIGASE 1/3 FAMILY MEMBER"/>
    <property type="match status" value="1"/>
</dbReference>
<dbReference type="EMBL" id="VWPK01000036">
    <property type="protein sequence ID" value="KAA5610214.1"/>
    <property type="molecule type" value="Genomic_DNA"/>
</dbReference>
<keyword evidence="2" id="KW-0132">Cell division</keyword>
<evidence type="ECO:0000259" key="9">
    <source>
        <dbReference type="PROSITE" id="PS50160"/>
    </source>
</evidence>
<reference evidence="10 11" key="1">
    <citation type="submission" date="2019-09" db="EMBL/GenBank/DDBJ databases">
        <title>Genome sequence of Rhodovastum atsumiense, a diverse member of the Acetobacteraceae family of non-sulfur purple photosynthetic bacteria.</title>
        <authorList>
            <person name="Meyer T."/>
            <person name="Kyndt J."/>
        </authorList>
    </citation>
    <scope>NUCLEOTIDE SEQUENCE [LARGE SCALE GENOMIC DNA]</scope>
    <source>
        <strain evidence="10 11">DSM 21279</strain>
    </source>
</reference>
<evidence type="ECO:0000256" key="7">
    <source>
        <dbReference type="ARBA" id="ARBA00023306"/>
    </source>
</evidence>
<dbReference type="InterPro" id="IPR026333">
    <property type="entry name" value="ATP_dep_DNA_lig_pp_1105_fam"/>
</dbReference>
<accession>A0A5M6IPK7</accession>
<dbReference type="GO" id="GO:0051301">
    <property type="term" value="P:cell division"/>
    <property type="evidence" value="ECO:0007669"/>
    <property type="project" value="UniProtKB-KW"/>
</dbReference>
<dbReference type="Gene3D" id="3.30.470.30">
    <property type="entry name" value="DNA ligase/mRNA capping enzyme"/>
    <property type="match status" value="1"/>
</dbReference>
<evidence type="ECO:0000256" key="4">
    <source>
        <dbReference type="ARBA" id="ARBA00022763"/>
    </source>
</evidence>
<dbReference type="EC" id="6.5.1.1" evidence="10"/>
<dbReference type="PANTHER" id="PTHR45674:SF13">
    <property type="entry name" value="DNA LIGASE-RELATED"/>
    <property type="match status" value="1"/>
</dbReference>
<dbReference type="Gene3D" id="2.40.50.140">
    <property type="entry name" value="Nucleic acid-binding proteins"/>
    <property type="match status" value="1"/>
</dbReference>
<dbReference type="RefSeq" id="WP_150042716.1">
    <property type="nucleotide sequence ID" value="NZ_OW485601.1"/>
</dbReference>
<dbReference type="Pfam" id="PF01068">
    <property type="entry name" value="DNA_ligase_A_M"/>
    <property type="match status" value="1"/>
</dbReference>
<comment type="caution">
    <text evidence="10">The sequence shown here is derived from an EMBL/GenBank/DDBJ whole genome shotgun (WGS) entry which is preliminary data.</text>
</comment>
<dbReference type="OrthoDB" id="9767858at2"/>
<gene>
    <name evidence="10" type="ORF">F1189_20380</name>
</gene>